<protein>
    <submittedName>
        <fullName evidence="3">Uncharacterized protein</fullName>
    </submittedName>
</protein>
<dbReference type="EMBL" id="ML739092">
    <property type="protein sequence ID" value="KAE8353631.1"/>
    <property type="molecule type" value="Genomic_DNA"/>
</dbReference>
<dbReference type="OrthoDB" id="4380184at2759"/>
<dbReference type="AlphaFoldDB" id="A0A5N6Z7I9"/>
<accession>A0A5N6Z7I9</accession>
<reference evidence="4" key="1">
    <citation type="submission" date="2019-04" db="EMBL/GenBank/DDBJ databases">
        <title>Friends and foes A comparative genomics studyof 23 Aspergillus species from section Flavi.</title>
        <authorList>
            <consortium name="DOE Joint Genome Institute"/>
            <person name="Kjaerbolling I."/>
            <person name="Vesth T."/>
            <person name="Frisvad J.C."/>
            <person name="Nybo J.L."/>
            <person name="Theobald S."/>
            <person name="Kildgaard S."/>
            <person name="Isbrandt T."/>
            <person name="Kuo A."/>
            <person name="Sato A."/>
            <person name="Lyhne E.K."/>
            <person name="Kogle M.E."/>
            <person name="Wiebenga A."/>
            <person name="Kun R.S."/>
            <person name="Lubbers R.J."/>
            <person name="Makela M.R."/>
            <person name="Barry K."/>
            <person name="Chovatia M."/>
            <person name="Clum A."/>
            <person name="Daum C."/>
            <person name="Haridas S."/>
            <person name="He G."/>
            <person name="LaButti K."/>
            <person name="Lipzen A."/>
            <person name="Mondo S."/>
            <person name="Riley R."/>
            <person name="Salamov A."/>
            <person name="Simmons B.A."/>
            <person name="Magnuson J.K."/>
            <person name="Henrissat B."/>
            <person name="Mortensen U.H."/>
            <person name="Larsen T.O."/>
            <person name="Devries R.P."/>
            <person name="Grigoriev I.V."/>
            <person name="Machida M."/>
            <person name="Baker S.E."/>
            <person name="Andersen M.R."/>
        </authorList>
    </citation>
    <scope>NUCLEOTIDE SEQUENCE [LARGE SCALE GENOMIC DNA]</scope>
    <source>
        <strain evidence="4">CBS 553.77</strain>
    </source>
</reference>
<keyword evidence="2" id="KW-0732">Signal</keyword>
<feature type="compositionally biased region" description="Basic and acidic residues" evidence="1">
    <location>
        <begin position="144"/>
        <end position="182"/>
    </location>
</feature>
<evidence type="ECO:0000313" key="4">
    <source>
        <dbReference type="Proteomes" id="UP000327118"/>
    </source>
</evidence>
<evidence type="ECO:0000313" key="3">
    <source>
        <dbReference type="EMBL" id="KAE8353631.1"/>
    </source>
</evidence>
<feature type="region of interest" description="Disordered" evidence="1">
    <location>
        <begin position="144"/>
        <end position="192"/>
    </location>
</feature>
<keyword evidence="4" id="KW-1185">Reference proteome</keyword>
<feature type="signal peptide" evidence="2">
    <location>
        <begin position="1"/>
        <end position="19"/>
    </location>
</feature>
<name>A0A5N6Z7I9_9EURO</name>
<proteinExistence type="predicted"/>
<feature type="chain" id="PRO_5025025531" evidence="2">
    <location>
        <begin position="20"/>
        <end position="192"/>
    </location>
</feature>
<organism evidence="3 4">
    <name type="scientific">Aspergillus coremiiformis</name>
    <dbReference type="NCBI Taxonomy" id="138285"/>
    <lineage>
        <taxon>Eukaryota</taxon>
        <taxon>Fungi</taxon>
        <taxon>Dikarya</taxon>
        <taxon>Ascomycota</taxon>
        <taxon>Pezizomycotina</taxon>
        <taxon>Eurotiomycetes</taxon>
        <taxon>Eurotiomycetidae</taxon>
        <taxon>Eurotiales</taxon>
        <taxon>Aspergillaceae</taxon>
        <taxon>Aspergillus</taxon>
        <taxon>Aspergillus subgen. Circumdati</taxon>
    </lineage>
</organism>
<evidence type="ECO:0000256" key="2">
    <source>
        <dbReference type="SAM" id="SignalP"/>
    </source>
</evidence>
<dbReference type="Proteomes" id="UP000327118">
    <property type="component" value="Unassembled WGS sequence"/>
</dbReference>
<sequence length="192" mass="20634">MHFSTIFAATLALAPAVYGSGVAQVQVNAHHDCPSGRMPGHSSLGDEVSESFPKKVYPTKESCVKAKLDHGDDIQTYSFTVDILNKATFQECHAVGIYTNEECVGYPDWIVPFNPGEGHAQSPCLPELAFEKYASVTLICDGNHDKGSGDKHETGGKENEGAEKGGEQQERQGMKPAPKVEHANSFLDGLGL</sequence>
<gene>
    <name evidence="3" type="ORF">BDV28DRAFT_164818</name>
</gene>
<evidence type="ECO:0000256" key="1">
    <source>
        <dbReference type="SAM" id="MobiDB-lite"/>
    </source>
</evidence>